<dbReference type="Gene3D" id="2.60.120.650">
    <property type="entry name" value="Cupin"/>
    <property type="match status" value="1"/>
</dbReference>
<dbReference type="InterPro" id="IPR046799">
    <property type="entry name" value="ROXA-like_wH"/>
</dbReference>
<dbReference type="InterPro" id="IPR003347">
    <property type="entry name" value="JmjC_dom"/>
</dbReference>
<dbReference type="Proteomes" id="UP000247555">
    <property type="component" value="Unassembled WGS sequence"/>
</dbReference>
<evidence type="ECO:0000256" key="4">
    <source>
        <dbReference type="ARBA" id="ARBA00023002"/>
    </source>
</evidence>
<accession>A0A318KU70</accession>
<dbReference type="Gene3D" id="3.40.366.30">
    <property type="entry name" value="50S ribosomal protein L16 arginine hydroxylase, Chain A, Domain 2"/>
    <property type="match status" value="1"/>
</dbReference>
<keyword evidence="8" id="KW-1185">Reference proteome</keyword>
<dbReference type="EMBL" id="QJKI01000002">
    <property type="protein sequence ID" value="PXX81391.1"/>
    <property type="molecule type" value="Genomic_DNA"/>
</dbReference>
<dbReference type="PANTHER" id="PTHR13096">
    <property type="entry name" value="MINA53 MYC INDUCED NUCLEAR ANTIGEN"/>
    <property type="match status" value="1"/>
</dbReference>
<keyword evidence="2" id="KW-0479">Metal-binding</keyword>
<evidence type="ECO:0000256" key="1">
    <source>
        <dbReference type="ARBA" id="ARBA00001954"/>
    </source>
</evidence>
<dbReference type="GO" id="GO:0046872">
    <property type="term" value="F:metal ion binding"/>
    <property type="evidence" value="ECO:0007669"/>
    <property type="project" value="UniProtKB-KW"/>
</dbReference>
<reference evidence="7 8" key="1">
    <citation type="submission" date="2018-05" db="EMBL/GenBank/DDBJ databases">
        <title>Genomic Encyclopedia of Type Strains, Phase IV (KMG-IV): sequencing the most valuable type-strain genomes for metagenomic binning, comparative biology and taxonomic classification.</title>
        <authorList>
            <person name="Goeker M."/>
        </authorList>
    </citation>
    <scope>NUCLEOTIDE SEQUENCE [LARGE SCALE GENOMIC DNA]</scope>
    <source>
        <strain evidence="7 8">DSM 29661</strain>
    </source>
</reference>
<evidence type="ECO:0000313" key="7">
    <source>
        <dbReference type="EMBL" id="PXX81391.1"/>
    </source>
</evidence>
<keyword evidence="7" id="KW-0689">Ribosomal protein</keyword>
<evidence type="ECO:0000256" key="2">
    <source>
        <dbReference type="ARBA" id="ARBA00022723"/>
    </source>
</evidence>
<evidence type="ECO:0000256" key="5">
    <source>
        <dbReference type="ARBA" id="ARBA00023004"/>
    </source>
</evidence>
<dbReference type="Pfam" id="PF08007">
    <property type="entry name" value="JmjC_2"/>
    <property type="match status" value="1"/>
</dbReference>
<dbReference type="RefSeq" id="WP_170121685.1">
    <property type="nucleotide sequence ID" value="NZ_QJKI01000002.1"/>
</dbReference>
<dbReference type="InterPro" id="IPR039994">
    <property type="entry name" value="NO66-like"/>
</dbReference>
<dbReference type="PROSITE" id="PS51184">
    <property type="entry name" value="JMJC"/>
    <property type="match status" value="1"/>
</dbReference>
<dbReference type="PANTHER" id="PTHR13096:SF8">
    <property type="entry name" value="RIBOSOMAL OXYGENASE 1"/>
    <property type="match status" value="1"/>
</dbReference>
<sequence>MNKAIDILGGMDAETFLRDYWQKAPLLIRQAIPDVGQPVDFAWLSELASRDDVESRLIEYRQDRWKVEHGPLSARRLAKLPDSDWTILVQSVNHHLPHIADILWRFDFLPYARLDDLMISYAPPGGTVGPHFDSYDVFLLQVGGRKRWQISGQEDVSLVDGAPLKILQRFDADQTWELGHGDMLYLPPKYAHYGVALEPGMTYSIGFRAPTRQEMVTQFLVYLQDRLCCDGMYADPNLAPIAEPGRIGADMVEQVSAMLQAIQWDRDTVTDFLGHYLTEPKAHVFYDAPEEELDEDEFAQTLAENGLRLDLKSQILFTESGVYANGERLEIAESDRPHWQALANRRRLAAGVYPDTLTEALYDGYLHGFWHVH</sequence>
<dbReference type="SMART" id="SM00558">
    <property type="entry name" value="JmjC"/>
    <property type="match status" value="1"/>
</dbReference>
<dbReference type="GO" id="GO:0005840">
    <property type="term" value="C:ribosome"/>
    <property type="evidence" value="ECO:0007669"/>
    <property type="project" value="UniProtKB-KW"/>
</dbReference>
<organism evidence="7 8">
    <name type="scientific">Rivihabitans pingtungensis</name>
    <dbReference type="NCBI Taxonomy" id="1054498"/>
    <lineage>
        <taxon>Bacteria</taxon>
        <taxon>Pseudomonadati</taxon>
        <taxon>Pseudomonadota</taxon>
        <taxon>Betaproteobacteria</taxon>
        <taxon>Neisseriales</taxon>
        <taxon>Aquaspirillaceae</taxon>
        <taxon>Rivihabitans</taxon>
    </lineage>
</organism>
<dbReference type="SUPFAM" id="SSF51197">
    <property type="entry name" value="Clavaminate synthase-like"/>
    <property type="match status" value="1"/>
</dbReference>
<keyword evidence="3" id="KW-0223">Dioxygenase</keyword>
<evidence type="ECO:0000313" key="8">
    <source>
        <dbReference type="Proteomes" id="UP000247555"/>
    </source>
</evidence>
<dbReference type="GO" id="GO:0016706">
    <property type="term" value="F:2-oxoglutarate-dependent dioxygenase activity"/>
    <property type="evidence" value="ECO:0007669"/>
    <property type="project" value="TreeGrafter"/>
</dbReference>
<comment type="caution">
    <text evidence="7">The sequence shown here is derived from an EMBL/GenBank/DDBJ whole genome shotgun (WGS) entry which is preliminary data.</text>
</comment>
<gene>
    <name evidence="7" type="ORF">DFR34_102231</name>
</gene>
<keyword evidence="4" id="KW-0560">Oxidoreductase</keyword>
<keyword evidence="5" id="KW-0408">Iron</keyword>
<feature type="domain" description="JmjC" evidence="6">
    <location>
        <begin position="98"/>
        <end position="224"/>
    </location>
</feature>
<protein>
    <submittedName>
        <fullName evidence="7">50S ribosomal protein L16 3-hydroxylase</fullName>
    </submittedName>
</protein>
<dbReference type="AlphaFoldDB" id="A0A318KU70"/>
<evidence type="ECO:0000259" key="6">
    <source>
        <dbReference type="PROSITE" id="PS51184"/>
    </source>
</evidence>
<comment type="cofactor">
    <cofactor evidence="1">
        <name>Fe(2+)</name>
        <dbReference type="ChEBI" id="CHEBI:29033"/>
    </cofactor>
</comment>
<evidence type="ECO:0000256" key="3">
    <source>
        <dbReference type="ARBA" id="ARBA00022964"/>
    </source>
</evidence>
<keyword evidence="7" id="KW-0687">Ribonucleoprotein</keyword>
<dbReference type="Pfam" id="PF20514">
    <property type="entry name" value="WHD_ROXA"/>
    <property type="match status" value="1"/>
</dbReference>
<name>A0A318KU70_9NEIS</name>
<proteinExistence type="predicted"/>